<sequence>MRSCEKLKKQGRERKSGMRQTLLSRLSGPAHTHFHHQQGALRVHSRKGCGRREAVQRPRVLTRGQHQGHSGNSSDLQTPAIAWLRPALRAIDKQILPVALVSFIVLGVIRPKEGLIAHELGLSNLITIAIFIISGLQLKRGDALAAAKATGCVAFGLVSILLLTPMLAYLLLKLPLPDHSLPIALGAAVFCCMPTTLSSGISMTAAAGGNTALAILLTLASNILGVFTMPFVLPTLLGSAVGGSSCGGLQPGSLLAQLTKVVLLPTLLGAAARAYIPGVAAAVDENRRVVVYLSAICLACVPWMQVSRSVCQGLAITAADLGLAVCLGSACHIVFLAFNALCVRVLSLGGQDRLEAARLRQALVLQASQKTLPVAVTIISSMTPSNAACAAAQAGGVLAVPGAAGLAAIAAVTCHLTQIIIDSFLVPIWTKDLQSLKAQQAAS</sequence>
<dbReference type="Gene3D" id="1.20.1530.20">
    <property type="match status" value="1"/>
</dbReference>
<feature type="transmembrane region" description="Helical" evidence="2">
    <location>
        <begin position="116"/>
        <end position="138"/>
    </location>
</feature>
<keyword evidence="4" id="KW-1185">Reference proteome</keyword>
<keyword evidence="2" id="KW-0472">Membrane</keyword>
<feature type="transmembrane region" description="Helical" evidence="2">
    <location>
        <begin position="94"/>
        <end position="110"/>
    </location>
</feature>
<organism evidence="3 4">
    <name type="scientific">Dunaliella salina</name>
    <name type="common">Green alga</name>
    <name type="synonym">Protococcus salinus</name>
    <dbReference type="NCBI Taxonomy" id="3046"/>
    <lineage>
        <taxon>Eukaryota</taxon>
        <taxon>Viridiplantae</taxon>
        <taxon>Chlorophyta</taxon>
        <taxon>core chlorophytes</taxon>
        <taxon>Chlorophyceae</taxon>
        <taxon>CS clade</taxon>
        <taxon>Chlamydomonadales</taxon>
        <taxon>Dunaliellaceae</taxon>
        <taxon>Dunaliella</taxon>
    </lineage>
</organism>
<proteinExistence type="predicted"/>
<dbReference type="Pfam" id="PF13593">
    <property type="entry name" value="SBF_like"/>
    <property type="match status" value="1"/>
</dbReference>
<gene>
    <name evidence="3" type="ORF">DUNSADRAFT_6617</name>
</gene>
<evidence type="ECO:0000256" key="2">
    <source>
        <dbReference type="SAM" id="Phobius"/>
    </source>
</evidence>
<evidence type="ECO:0000313" key="4">
    <source>
        <dbReference type="Proteomes" id="UP000815325"/>
    </source>
</evidence>
<keyword evidence="2" id="KW-1133">Transmembrane helix</keyword>
<feature type="transmembrane region" description="Helical" evidence="2">
    <location>
        <begin position="288"/>
        <end position="306"/>
    </location>
</feature>
<feature type="region of interest" description="Disordered" evidence="1">
    <location>
        <begin position="42"/>
        <end position="75"/>
    </location>
</feature>
<evidence type="ECO:0000313" key="3">
    <source>
        <dbReference type="EMBL" id="KAF5835952.1"/>
    </source>
</evidence>
<dbReference type="EMBL" id="MU069681">
    <property type="protein sequence ID" value="KAF5835952.1"/>
    <property type="molecule type" value="Genomic_DNA"/>
</dbReference>
<protein>
    <submittedName>
        <fullName evidence="3">SBF-like CPA transporter family-domain-containing protein</fullName>
    </submittedName>
</protein>
<evidence type="ECO:0000256" key="1">
    <source>
        <dbReference type="SAM" id="MobiDB-lite"/>
    </source>
</evidence>
<name>A0ABQ7GMW9_DUNSA</name>
<feature type="transmembrane region" description="Helical" evidence="2">
    <location>
        <begin position="183"/>
        <end position="201"/>
    </location>
</feature>
<feature type="transmembrane region" description="Helical" evidence="2">
    <location>
        <begin position="321"/>
        <end position="343"/>
    </location>
</feature>
<dbReference type="InterPro" id="IPR016833">
    <property type="entry name" value="Put_Na-Bile_cotransptr"/>
</dbReference>
<reference evidence="3" key="1">
    <citation type="submission" date="2017-08" db="EMBL/GenBank/DDBJ databases">
        <authorList>
            <person name="Polle J.E."/>
            <person name="Barry K."/>
            <person name="Cushman J."/>
            <person name="Schmutz J."/>
            <person name="Tran D."/>
            <person name="Hathwaick L.T."/>
            <person name="Yim W.C."/>
            <person name="Jenkins J."/>
            <person name="Mckie-Krisberg Z.M."/>
            <person name="Prochnik S."/>
            <person name="Lindquist E."/>
            <person name="Dockter R.B."/>
            <person name="Adam C."/>
            <person name="Molina H."/>
            <person name="Bunkerborg J."/>
            <person name="Jin E."/>
            <person name="Buchheim M."/>
            <person name="Magnuson J."/>
        </authorList>
    </citation>
    <scope>NUCLEOTIDE SEQUENCE</scope>
    <source>
        <strain evidence="3">CCAP 19/18</strain>
    </source>
</reference>
<accession>A0ABQ7GMW9</accession>
<feature type="transmembrane region" description="Helical" evidence="2">
    <location>
        <begin position="253"/>
        <end position="276"/>
    </location>
</feature>
<keyword evidence="2" id="KW-0812">Transmembrane</keyword>
<comment type="caution">
    <text evidence="3">The sequence shown here is derived from an EMBL/GenBank/DDBJ whole genome shotgun (WGS) entry which is preliminary data.</text>
</comment>
<feature type="compositionally biased region" description="Polar residues" evidence="1">
    <location>
        <begin position="64"/>
        <end position="75"/>
    </location>
</feature>
<feature type="transmembrane region" description="Helical" evidence="2">
    <location>
        <begin position="150"/>
        <end position="171"/>
    </location>
</feature>
<dbReference type="PANTHER" id="PTHR18640">
    <property type="entry name" value="SOLUTE CARRIER FAMILY 10 MEMBER 7"/>
    <property type="match status" value="1"/>
</dbReference>
<dbReference type="InterPro" id="IPR038770">
    <property type="entry name" value="Na+/solute_symporter_sf"/>
</dbReference>
<dbReference type="Proteomes" id="UP000815325">
    <property type="component" value="Unassembled WGS sequence"/>
</dbReference>
<feature type="transmembrane region" description="Helical" evidence="2">
    <location>
        <begin position="213"/>
        <end position="233"/>
    </location>
</feature>
<dbReference type="PANTHER" id="PTHR18640:SF10">
    <property type="entry name" value="SODIUM_METABOLITE COTRANSPORTER BASS4, CHLOROPLASTIC-RELATED"/>
    <property type="match status" value="1"/>
</dbReference>